<keyword evidence="2" id="KW-1133">Transmembrane helix</keyword>
<feature type="transmembrane region" description="Helical" evidence="2">
    <location>
        <begin position="42"/>
        <end position="59"/>
    </location>
</feature>
<dbReference type="SUPFAM" id="SSF53448">
    <property type="entry name" value="Nucleotide-diphospho-sugar transferases"/>
    <property type="match status" value="1"/>
</dbReference>
<dbReference type="InterPro" id="IPR002826">
    <property type="entry name" value="MptE-like"/>
</dbReference>
<proteinExistence type="predicted"/>
<dbReference type="Gene3D" id="3.90.550.10">
    <property type="entry name" value="Spore Coat Polysaccharide Biosynthesis Protein SpsA, Chain A"/>
    <property type="match status" value="1"/>
</dbReference>
<evidence type="ECO:0000259" key="4">
    <source>
        <dbReference type="Pfam" id="PF01973"/>
    </source>
</evidence>
<dbReference type="CDD" id="cd00761">
    <property type="entry name" value="Glyco_tranf_GTA_type"/>
    <property type="match status" value="1"/>
</dbReference>
<dbReference type="Pfam" id="PF00535">
    <property type="entry name" value="Glycos_transf_2"/>
    <property type="match status" value="1"/>
</dbReference>
<evidence type="ECO:0000259" key="3">
    <source>
        <dbReference type="Pfam" id="PF00535"/>
    </source>
</evidence>
<evidence type="ECO:0000256" key="2">
    <source>
        <dbReference type="SAM" id="Phobius"/>
    </source>
</evidence>
<reference evidence="5" key="1">
    <citation type="submission" date="2018-06" db="EMBL/GenBank/DDBJ databases">
        <authorList>
            <person name="Zhirakovskaya E."/>
        </authorList>
    </citation>
    <scope>NUCLEOTIDE SEQUENCE</scope>
</reference>
<dbReference type="InterPro" id="IPR050834">
    <property type="entry name" value="Glycosyltransf_2"/>
</dbReference>
<dbReference type="InterPro" id="IPR001173">
    <property type="entry name" value="Glyco_trans_2-like"/>
</dbReference>
<dbReference type="AlphaFoldDB" id="A0A3B0RLJ9"/>
<dbReference type="Gene3D" id="3.90.1480.10">
    <property type="entry name" value="Alpha-2,3-sialyltransferase"/>
    <property type="match status" value="1"/>
</dbReference>
<name>A0A3B0RLJ9_9ZZZZ</name>
<dbReference type="EMBL" id="UOEK01000034">
    <property type="protein sequence ID" value="VAV92907.1"/>
    <property type="molecule type" value="Genomic_DNA"/>
</dbReference>
<gene>
    <name evidence="5" type="ORF">MNBD_ACTINO02-2307</name>
</gene>
<feature type="domain" description="6-hydroxymethylpterin diphosphokinase MptE-like" evidence="4">
    <location>
        <begin position="681"/>
        <end position="835"/>
    </location>
</feature>
<feature type="region of interest" description="Disordered" evidence="1">
    <location>
        <begin position="126"/>
        <end position="145"/>
    </location>
</feature>
<accession>A0A3B0RLJ9</accession>
<feature type="compositionally biased region" description="Polar residues" evidence="1">
    <location>
        <begin position="131"/>
        <end position="144"/>
    </location>
</feature>
<evidence type="ECO:0000256" key="1">
    <source>
        <dbReference type="SAM" id="MobiDB-lite"/>
    </source>
</evidence>
<keyword evidence="2" id="KW-0472">Membrane</keyword>
<sequence>MSYLTSRLESAAKHLLTPRGFLIVLASAGTAGAVLLSGSGSLGAAIVATVALLTVLLLLNARQSEDHALITNLRQRHKRLARALETWQPTAVQTEQALADAERLRADQLGLIRTTILQVRGTLPNDRWEQQGDTATPPQPTLMTGSDPDVTIVVPCYNEVRFLAETLESVSQQSYTRWECIIVDDASTDASVSEAMAFVRADDRFKLIRHKVNGGLSAARNTGLRLARGRFITFLDSDDLLMSDSIIDRLEAITGHDPDVAGTFCGVRLAPENVSLDTLQPHEEWGHGHFVDFVSASAECPFNAHAPLVRTDVARRVGGFNESMRDGAEDWEFWLRILRRGYCFLPSKWQTAIYRQKNHSMAKTGARRHVLEAQRLIARSYETDSSLKDVSITGHPFPLPLPVYQQQLILARRTLMYAAMSMVRGDNESATAILDRGDVEPWMREHINFDSTINAGIRRAFGLTPHDIRELNDTLQPIRDHLKSLIEVGAPPPPPMDSTQGPRFDVLFAPQDAVQARAMLAGADSLPPNYRAAFVNVERVSGAQGVTPLLNETPYPAFSINEWVLSSCGHKTLIVAFPRSGAIEELIAATTAAGGRAAEITMNGFEAMRLDEKRPSQDLEMIAQSDLTPWLETETEGAVSSPTPNHTRSVSGWAGITSPDPDAAFTVEEYPESLFDGADMERFQDIHVGERCVIIGNGPSLNQLDLGKLESEFTIAVNGIFYAADDMGFDPTYYVVEDSSVMSENTRAIKAYSAGHKFFPSIYRDYIGDDPSVSYFMMNRGFYAQESPSFCVPRFSTDAAQRLYSGQSVTIINLQLAYYMGFSEIVLIGMDFSYTVPDDAEVDGAIIHSKGDDPNHFHPDYFGKGKTWKDPKLDRVLANYQLAKTMFEADGRKIINATAGGKLEMFERQSFDKLFG</sequence>
<organism evidence="5">
    <name type="scientific">hydrothermal vent metagenome</name>
    <dbReference type="NCBI Taxonomy" id="652676"/>
    <lineage>
        <taxon>unclassified sequences</taxon>
        <taxon>metagenomes</taxon>
        <taxon>ecological metagenomes</taxon>
    </lineage>
</organism>
<feature type="transmembrane region" description="Helical" evidence="2">
    <location>
        <begin position="20"/>
        <end position="36"/>
    </location>
</feature>
<dbReference type="PANTHER" id="PTHR43685">
    <property type="entry name" value="GLYCOSYLTRANSFERASE"/>
    <property type="match status" value="1"/>
</dbReference>
<dbReference type="PANTHER" id="PTHR43685:SF2">
    <property type="entry name" value="GLYCOSYLTRANSFERASE 2-LIKE DOMAIN-CONTAINING PROTEIN"/>
    <property type="match status" value="1"/>
</dbReference>
<evidence type="ECO:0000313" key="5">
    <source>
        <dbReference type="EMBL" id="VAV92907.1"/>
    </source>
</evidence>
<protein>
    <submittedName>
        <fullName evidence="5">Uncharacterized protein</fullName>
    </submittedName>
</protein>
<dbReference type="Pfam" id="PF01973">
    <property type="entry name" value="MptE-like"/>
    <property type="match status" value="1"/>
</dbReference>
<feature type="domain" description="Glycosyltransferase 2-like" evidence="3">
    <location>
        <begin position="151"/>
        <end position="263"/>
    </location>
</feature>
<dbReference type="InterPro" id="IPR029044">
    <property type="entry name" value="Nucleotide-diphossugar_trans"/>
</dbReference>
<keyword evidence="2" id="KW-0812">Transmembrane</keyword>